<protein>
    <submittedName>
        <fullName evidence="1">Uncharacterized protein</fullName>
    </submittedName>
</protein>
<evidence type="ECO:0000313" key="1">
    <source>
        <dbReference type="EMBL" id="MBS9336084.1"/>
    </source>
</evidence>
<organism evidence="1 2">
    <name type="scientific">Fructobacillus papyrifericola</name>
    <dbReference type="NCBI Taxonomy" id="2713172"/>
    <lineage>
        <taxon>Bacteria</taxon>
        <taxon>Bacillati</taxon>
        <taxon>Bacillota</taxon>
        <taxon>Bacilli</taxon>
        <taxon>Lactobacillales</taxon>
        <taxon>Lactobacillaceae</taxon>
        <taxon>Fructobacillus</taxon>
    </lineage>
</organism>
<proteinExistence type="predicted"/>
<reference evidence="1 2" key="1">
    <citation type="submission" date="2020-02" db="EMBL/GenBank/DDBJ databases">
        <title>Fructobacillus sp. isolated from paper mulberry of Taiwan.</title>
        <authorList>
            <person name="Lin S.-T."/>
        </authorList>
    </citation>
    <scope>NUCLEOTIDE SEQUENCE [LARGE SCALE GENOMIC DNA]</scope>
    <source>
        <strain evidence="1 2">M1-21</strain>
    </source>
</reference>
<accession>A0ABS5QSA8</accession>
<evidence type="ECO:0000313" key="2">
    <source>
        <dbReference type="Proteomes" id="UP000735205"/>
    </source>
</evidence>
<dbReference type="Proteomes" id="UP000735205">
    <property type="component" value="Unassembled WGS sequence"/>
</dbReference>
<comment type="caution">
    <text evidence="1">The sequence shown here is derived from an EMBL/GenBank/DDBJ whole genome shotgun (WGS) entry which is preliminary data.</text>
</comment>
<dbReference type="EMBL" id="JAAMFJ010000001">
    <property type="protein sequence ID" value="MBS9336084.1"/>
    <property type="molecule type" value="Genomic_DNA"/>
</dbReference>
<gene>
    <name evidence="1" type="ORF">G6R28_02405</name>
</gene>
<keyword evidence="2" id="KW-1185">Reference proteome</keyword>
<name>A0ABS5QSA8_9LACO</name>
<sequence>MKSMDNRDYTKDVLSSIGYYQDELHKAETILGGSKMPGLEPSHKELILSMRLAQTKISNVLADLATLEDTTKDQLHRERRILSHKNVSIAF</sequence>